<evidence type="ECO:0000313" key="2">
    <source>
        <dbReference type="Proteomes" id="UP000298327"/>
    </source>
</evidence>
<comment type="caution">
    <text evidence="1">The sequence shown here is derived from an EMBL/GenBank/DDBJ whole genome shotgun (WGS) entry which is preliminary data.</text>
</comment>
<gene>
    <name evidence="1" type="ORF">EVG20_g11581</name>
</gene>
<sequence length="195" mass="21398">MSQHSDLTGSLGKRPRCGFHDLHAMTWLCTRLCCCGVGKMWYHHWTTSASTRCHLAVWATAAAIAHCTPLAHTVSGHVQFRHSSGHGLAPGCTPPPASPIAHHPILALSTTPAAINPNPPSSRRHRVHHGRHVHHAERRARRAHAVNSIEDVSAPALFRSSKPTRPHSCSPMFLMMTCNTRYHPCEDNILPPCSP</sequence>
<protein>
    <submittedName>
        <fullName evidence="1">Uncharacterized protein</fullName>
    </submittedName>
</protein>
<organism evidence="1 2">
    <name type="scientific">Dentipellis fragilis</name>
    <dbReference type="NCBI Taxonomy" id="205917"/>
    <lineage>
        <taxon>Eukaryota</taxon>
        <taxon>Fungi</taxon>
        <taxon>Dikarya</taxon>
        <taxon>Basidiomycota</taxon>
        <taxon>Agaricomycotina</taxon>
        <taxon>Agaricomycetes</taxon>
        <taxon>Russulales</taxon>
        <taxon>Hericiaceae</taxon>
        <taxon>Dentipellis</taxon>
    </lineage>
</organism>
<proteinExistence type="predicted"/>
<evidence type="ECO:0000313" key="1">
    <source>
        <dbReference type="EMBL" id="TFY50332.1"/>
    </source>
</evidence>
<keyword evidence="2" id="KW-1185">Reference proteome</keyword>
<dbReference type="Proteomes" id="UP000298327">
    <property type="component" value="Unassembled WGS sequence"/>
</dbReference>
<name>A0A4Y9XKW6_9AGAM</name>
<reference evidence="1 2" key="1">
    <citation type="submission" date="2019-02" db="EMBL/GenBank/DDBJ databases">
        <title>Genome sequencing of the rare red list fungi Dentipellis fragilis.</title>
        <authorList>
            <person name="Buettner E."/>
            <person name="Kellner H."/>
        </authorList>
    </citation>
    <scope>NUCLEOTIDE SEQUENCE [LARGE SCALE GENOMIC DNA]</scope>
    <source>
        <strain evidence="1 2">DSM 105465</strain>
    </source>
</reference>
<dbReference type="AlphaFoldDB" id="A0A4Y9XKW6"/>
<dbReference type="EMBL" id="SEOQ01001880">
    <property type="protein sequence ID" value="TFY50332.1"/>
    <property type="molecule type" value="Genomic_DNA"/>
</dbReference>
<accession>A0A4Y9XKW6</accession>